<dbReference type="Proteomes" id="UP000735302">
    <property type="component" value="Unassembled WGS sequence"/>
</dbReference>
<gene>
    <name evidence="2" type="ORF">PoB_007429400</name>
</gene>
<feature type="region of interest" description="Disordered" evidence="1">
    <location>
        <begin position="74"/>
        <end position="93"/>
    </location>
</feature>
<dbReference type="PROSITE" id="PS51257">
    <property type="entry name" value="PROKAR_LIPOPROTEIN"/>
    <property type="match status" value="1"/>
</dbReference>
<sequence>MPRSFSKETTFPPLREFLPASTSASILGSSCWSLINCSRSIFYIRYAQWLGYSFALRLRPGRHRTHHHRHVGVLRAPSSFHDPNDNITGGIRDSQRLHFSTKERRPQADDCLLSQQSSVVYPQQ</sequence>
<keyword evidence="3" id="KW-1185">Reference proteome</keyword>
<dbReference type="AlphaFoldDB" id="A0AAV4DUV0"/>
<reference evidence="2 3" key="1">
    <citation type="journal article" date="2021" name="Elife">
        <title>Chloroplast acquisition without the gene transfer in kleptoplastic sea slugs, Plakobranchus ocellatus.</title>
        <authorList>
            <person name="Maeda T."/>
            <person name="Takahashi S."/>
            <person name="Yoshida T."/>
            <person name="Shimamura S."/>
            <person name="Takaki Y."/>
            <person name="Nagai Y."/>
            <person name="Toyoda A."/>
            <person name="Suzuki Y."/>
            <person name="Arimoto A."/>
            <person name="Ishii H."/>
            <person name="Satoh N."/>
            <person name="Nishiyama T."/>
            <person name="Hasebe M."/>
            <person name="Maruyama T."/>
            <person name="Minagawa J."/>
            <person name="Obokata J."/>
            <person name="Shigenobu S."/>
        </authorList>
    </citation>
    <scope>NUCLEOTIDE SEQUENCE [LARGE SCALE GENOMIC DNA]</scope>
</reference>
<comment type="caution">
    <text evidence="2">The sequence shown here is derived from an EMBL/GenBank/DDBJ whole genome shotgun (WGS) entry which is preliminary data.</text>
</comment>
<dbReference type="EMBL" id="BLXT01008343">
    <property type="protein sequence ID" value="GFO47789.1"/>
    <property type="molecule type" value="Genomic_DNA"/>
</dbReference>
<proteinExistence type="predicted"/>
<evidence type="ECO:0000313" key="3">
    <source>
        <dbReference type="Proteomes" id="UP000735302"/>
    </source>
</evidence>
<protein>
    <submittedName>
        <fullName evidence="2">Uncharacterized protein</fullName>
    </submittedName>
</protein>
<accession>A0AAV4DUV0</accession>
<evidence type="ECO:0000256" key="1">
    <source>
        <dbReference type="SAM" id="MobiDB-lite"/>
    </source>
</evidence>
<name>A0AAV4DUV0_9GAST</name>
<evidence type="ECO:0000313" key="2">
    <source>
        <dbReference type="EMBL" id="GFO47789.1"/>
    </source>
</evidence>
<organism evidence="2 3">
    <name type="scientific">Plakobranchus ocellatus</name>
    <dbReference type="NCBI Taxonomy" id="259542"/>
    <lineage>
        <taxon>Eukaryota</taxon>
        <taxon>Metazoa</taxon>
        <taxon>Spiralia</taxon>
        <taxon>Lophotrochozoa</taxon>
        <taxon>Mollusca</taxon>
        <taxon>Gastropoda</taxon>
        <taxon>Heterobranchia</taxon>
        <taxon>Euthyneura</taxon>
        <taxon>Panpulmonata</taxon>
        <taxon>Sacoglossa</taxon>
        <taxon>Placobranchoidea</taxon>
        <taxon>Plakobranchidae</taxon>
        <taxon>Plakobranchus</taxon>
    </lineage>
</organism>